<dbReference type="GO" id="GO:0016874">
    <property type="term" value="F:ligase activity"/>
    <property type="evidence" value="ECO:0007669"/>
    <property type="project" value="UniProtKB-KW"/>
</dbReference>
<protein>
    <submittedName>
        <fullName evidence="3">Putative AMP dependent ligase</fullName>
    </submittedName>
</protein>
<organism evidence="3 4">
    <name type="scientific">Operophtera brumata</name>
    <name type="common">Winter moth</name>
    <name type="synonym">Phalaena brumata</name>
    <dbReference type="NCBI Taxonomy" id="104452"/>
    <lineage>
        <taxon>Eukaryota</taxon>
        <taxon>Metazoa</taxon>
        <taxon>Ecdysozoa</taxon>
        <taxon>Arthropoda</taxon>
        <taxon>Hexapoda</taxon>
        <taxon>Insecta</taxon>
        <taxon>Pterygota</taxon>
        <taxon>Neoptera</taxon>
        <taxon>Endopterygota</taxon>
        <taxon>Lepidoptera</taxon>
        <taxon>Glossata</taxon>
        <taxon>Ditrysia</taxon>
        <taxon>Geometroidea</taxon>
        <taxon>Geometridae</taxon>
        <taxon>Larentiinae</taxon>
        <taxon>Operophtera</taxon>
    </lineage>
</organism>
<evidence type="ECO:0000313" key="3">
    <source>
        <dbReference type="EMBL" id="KOB65607.1"/>
    </source>
</evidence>
<dbReference type="InterPro" id="IPR042099">
    <property type="entry name" value="ANL_N_sf"/>
</dbReference>
<dbReference type="PROSITE" id="PS00455">
    <property type="entry name" value="AMP_BINDING"/>
    <property type="match status" value="1"/>
</dbReference>
<dbReference type="InterPro" id="IPR020845">
    <property type="entry name" value="AMP-binding_CS"/>
</dbReference>
<gene>
    <name evidence="3" type="ORF">OBRU01_12343</name>
</gene>
<dbReference type="Gene3D" id="3.40.50.12780">
    <property type="entry name" value="N-terminal domain of ligase-like"/>
    <property type="match status" value="1"/>
</dbReference>
<dbReference type="AlphaFoldDB" id="A0A0L7KQP4"/>
<name>A0A0L7KQP4_OPEBR</name>
<dbReference type="Gene3D" id="3.30.300.30">
    <property type="match status" value="1"/>
</dbReference>
<evidence type="ECO:0000259" key="1">
    <source>
        <dbReference type="Pfam" id="PF00501"/>
    </source>
</evidence>
<comment type="caution">
    <text evidence="3">The sequence shown here is derived from an EMBL/GenBank/DDBJ whole genome shotgun (WGS) entry which is preliminary data.</text>
</comment>
<reference evidence="3 4" key="1">
    <citation type="journal article" date="2015" name="Genome Biol. Evol.">
        <title>The genome of winter moth (Operophtera brumata) provides a genomic perspective on sexual dimorphism and phenology.</title>
        <authorList>
            <person name="Derks M.F."/>
            <person name="Smit S."/>
            <person name="Salis L."/>
            <person name="Schijlen E."/>
            <person name="Bossers A."/>
            <person name="Mateman C."/>
            <person name="Pijl A.S."/>
            <person name="de Ridder D."/>
            <person name="Groenen M.A."/>
            <person name="Visser M.E."/>
            <person name="Megens H.J."/>
        </authorList>
    </citation>
    <scope>NUCLEOTIDE SEQUENCE [LARGE SCALE GENOMIC DNA]</scope>
    <source>
        <strain evidence="3">WM2013NL</strain>
        <tissue evidence="3">Head and thorax</tissue>
    </source>
</reference>
<dbReference type="Pfam" id="PF00501">
    <property type="entry name" value="AMP-binding"/>
    <property type="match status" value="1"/>
</dbReference>
<evidence type="ECO:0000313" key="4">
    <source>
        <dbReference type="Proteomes" id="UP000037510"/>
    </source>
</evidence>
<dbReference type="PANTHER" id="PTHR44394:SF1">
    <property type="entry name" value="BETA-ALANINE-ACTIVATING ENZYME"/>
    <property type="match status" value="1"/>
</dbReference>
<dbReference type="InterPro" id="IPR052091">
    <property type="entry name" value="Beta-ala_Activ/Resist"/>
</dbReference>
<dbReference type="Proteomes" id="UP000037510">
    <property type="component" value="Unassembled WGS sequence"/>
</dbReference>
<sequence>MRVQRGYYDVFIRTCGKYPSKTAVIHYVDGIYKSYTYSELYGLCEYLTQNLKQLKCNKGAIGLISERNIAIPCLIAAAHKCCTTFMFIDPSQNIEVVSNAVTFTIIVTIKNNENKVSSELLGKKPDKTVSVFDLVIDFYCCNMPANRDNRHVNQHSFIATTSGSTGEPKHIQVPIQCIQPNIDDLTKMFKITHEDIIYFSTPLTFDPSMVEILLACINGASLLIAPEKADVLFPLNLRNSITVWQTTPSKFFRFSNFDIKNKILSANSTLRILALGGEPLNGVKRLKELKDCDNRTQIFTLYGVTEMSCWACAAELDLNKILNDQEVPLGSCLSETEVVIEPAKGHNISGKIILASKTRQCFLLNKSKGLKEENFLKFVDTGDYGEINNGTVYYRGRKDDTIKRFGHKVHLQLIESTVMQCPRVKTCSCIWLPKPLLLVVYFSAETLNSQELSDFLKCKLDDKHWPDKVIRVDNLPTNSHGKISKLLVSSMFEKSFGKSQNLDIMTLKLNFLKELKLALGGNFTYEQVKDKHFFSIGGTSFHAVSMCNRLSLICPQFGKFILPYLMSQVHTIEEIMLIVHKEICLEETKSKKRTKRSISHPESDCSPKKANNEKLSCNPVEFIVLWAYDTGKWSLLGLITVESRVQATVLCYRDGAKPRGIVGAYNGTVMCFTLDEGTECWRINIGSMIKSKAAYCNKLVYIASYDGNVRCIDIATGAIKATLHITDEGISADLVVAKKEYILLGTLSGVIASIHARSNTVAWRGTLSSPVFACPAVYDDDKYVVIAEVNGAIHCRTIWKYQGTKGNIFSSLYIKQVDKQKWQMVFGCHDSNVYSIIIKNHQPSLHWKAALTSPVYSTPCGFGDRFILAASNNGKLCVIESESGVIVTENSLPGETFSSPTVYGDSIFIGCRDDHVYSLKYTEPLESKIKIK</sequence>
<dbReference type="InterPro" id="IPR000873">
    <property type="entry name" value="AMP-dep_synth/lig_dom"/>
</dbReference>
<evidence type="ECO:0000259" key="2">
    <source>
        <dbReference type="Pfam" id="PF13570"/>
    </source>
</evidence>
<dbReference type="SUPFAM" id="SSF50998">
    <property type="entry name" value="Quinoprotein alcohol dehydrogenase-like"/>
    <property type="match status" value="1"/>
</dbReference>
<keyword evidence="4" id="KW-1185">Reference proteome</keyword>
<dbReference type="Gene3D" id="2.130.10.10">
    <property type="entry name" value="YVTN repeat-like/Quinoprotein amine dehydrogenase"/>
    <property type="match status" value="2"/>
</dbReference>
<dbReference type="InterPro" id="IPR002372">
    <property type="entry name" value="PQQ_rpt_dom"/>
</dbReference>
<dbReference type="InterPro" id="IPR045851">
    <property type="entry name" value="AMP-bd_C_sf"/>
</dbReference>
<feature type="domain" description="AMP-dependent synthetase/ligase" evidence="1">
    <location>
        <begin position="13"/>
        <end position="340"/>
    </location>
</feature>
<accession>A0A0L7KQP4</accession>
<dbReference type="PANTHER" id="PTHR44394">
    <property type="entry name" value="BETA-ALANINE-ACTIVATING ENZYME"/>
    <property type="match status" value="1"/>
</dbReference>
<feature type="domain" description="Pyrrolo-quinoline quinone repeat" evidence="2">
    <location>
        <begin position="634"/>
        <end position="920"/>
    </location>
</feature>
<dbReference type="InterPro" id="IPR015943">
    <property type="entry name" value="WD40/YVTN_repeat-like_dom_sf"/>
</dbReference>
<proteinExistence type="predicted"/>
<dbReference type="EMBL" id="JTDY01006896">
    <property type="protein sequence ID" value="KOB65607.1"/>
    <property type="molecule type" value="Genomic_DNA"/>
</dbReference>
<dbReference type="Pfam" id="PF13570">
    <property type="entry name" value="Beta-prop_ACSF4"/>
    <property type="match status" value="1"/>
</dbReference>
<dbReference type="InterPro" id="IPR011047">
    <property type="entry name" value="Quinoprotein_ADH-like_sf"/>
</dbReference>
<dbReference type="GO" id="GO:0043041">
    <property type="term" value="P:amino acid activation for nonribosomal peptide biosynthetic process"/>
    <property type="evidence" value="ECO:0007669"/>
    <property type="project" value="TreeGrafter"/>
</dbReference>
<dbReference type="STRING" id="104452.A0A0L7KQP4"/>
<dbReference type="SUPFAM" id="SSF56801">
    <property type="entry name" value="Acetyl-CoA synthetase-like"/>
    <property type="match status" value="1"/>
</dbReference>
<keyword evidence="3" id="KW-0436">Ligase</keyword>